<dbReference type="InterPro" id="IPR015947">
    <property type="entry name" value="PUA-like_sf"/>
</dbReference>
<organism evidence="4 5">
    <name type="scientific">Streptomyces typhae</name>
    <dbReference type="NCBI Taxonomy" id="2681492"/>
    <lineage>
        <taxon>Bacteria</taxon>
        <taxon>Bacillati</taxon>
        <taxon>Actinomycetota</taxon>
        <taxon>Actinomycetes</taxon>
        <taxon>Kitasatosporales</taxon>
        <taxon>Streptomycetaceae</taxon>
        <taxon>Streptomyces</taxon>
    </lineage>
</organism>
<feature type="compositionally biased region" description="Basic and acidic residues" evidence="1">
    <location>
        <begin position="195"/>
        <end position="204"/>
    </location>
</feature>
<proteinExistence type="predicted"/>
<gene>
    <name evidence="4" type="ORF">GPA10_04690</name>
</gene>
<dbReference type="Pfam" id="PF01878">
    <property type="entry name" value="EVE"/>
    <property type="match status" value="1"/>
</dbReference>
<name>A0A6L6WPD6_9ACTN</name>
<dbReference type="Pfam" id="PF13020">
    <property type="entry name" value="NOV_C"/>
    <property type="match status" value="1"/>
</dbReference>
<evidence type="ECO:0000256" key="1">
    <source>
        <dbReference type="SAM" id="MobiDB-lite"/>
    </source>
</evidence>
<comment type="caution">
    <text evidence="4">The sequence shown here is derived from an EMBL/GenBank/DDBJ whole genome shotgun (WGS) entry which is preliminary data.</text>
</comment>
<evidence type="ECO:0000313" key="5">
    <source>
        <dbReference type="Proteomes" id="UP000483802"/>
    </source>
</evidence>
<keyword evidence="5" id="KW-1185">Reference proteome</keyword>
<dbReference type="InterPro" id="IPR002740">
    <property type="entry name" value="EVE_domain"/>
</dbReference>
<dbReference type="EMBL" id="WPNZ01000002">
    <property type="protein sequence ID" value="MVO84082.1"/>
    <property type="molecule type" value="Genomic_DNA"/>
</dbReference>
<sequence length="360" mass="40470">MTGGPKPRVRGAMAINKWWRHDPNERYWLEITNREDIGTNLLAPKTNDRGENYWSYALVREVRPGDLVLHWDKNHGPGVVGYSHVQGEAISSTIVWQSRGTYGRQRSASGPEPAWEAPLSGYRKLERPVTQARLREIEPTVRALRNGLTEAVAGPLYFPFALSDTRPLRTAQGYLTKLPRALVESLPELRELRQTAVSEPHEPEAPEPSPAAPPGARRATGYGRQQNAERRRAIERYAVDLVLSHYRSHDYEVEDVGAYSPWDVTARKDDTELHIEVKGSTTAREVIDLTEGEVRHAEGVGTCLVVIDHIELGDDLRCRGGRWRSWDDWSPARDELVATAYRYPLPKGGHEGPSLAQSPV</sequence>
<dbReference type="Gene3D" id="3.10.590.10">
    <property type="entry name" value="ph1033 like domains"/>
    <property type="match status" value="1"/>
</dbReference>
<evidence type="ECO:0000259" key="3">
    <source>
        <dbReference type="Pfam" id="PF13020"/>
    </source>
</evidence>
<feature type="domain" description="Protein NO VEIN C-terminal" evidence="3">
    <location>
        <begin position="234"/>
        <end position="298"/>
    </location>
</feature>
<dbReference type="AlphaFoldDB" id="A0A6L6WPD6"/>
<dbReference type="InterPro" id="IPR024975">
    <property type="entry name" value="NOV_C"/>
</dbReference>
<reference evidence="4 5" key="1">
    <citation type="submission" date="2019-11" db="EMBL/GenBank/DDBJ databases">
        <title>Streptomyces typhae sp. nov., a novel endophytic actinomycete isolated from the root of cattail pollen (Typha angustifolia L.).</title>
        <authorList>
            <person name="Peng C."/>
        </authorList>
    </citation>
    <scope>NUCLEOTIDE SEQUENCE [LARGE SCALE GENOMIC DNA]</scope>
    <source>
        <strain evidence="5">p1417</strain>
    </source>
</reference>
<feature type="domain" description="EVE" evidence="2">
    <location>
        <begin position="26"/>
        <end position="136"/>
    </location>
</feature>
<evidence type="ECO:0000259" key="2">
    <source>
        <dbReference type="Pfam" id="PF01878"/>
    </source>
</evidence>
<dbReference type="Proteomes" id="UP000483802">
    <property type="component" value="Unassembled WGS sequence"/>
</dbReference>
<protein>
    <submittedName>
        <fullName evidence="4">EVE domain-containing protein</fullName>
    </submittedName>
</protein>
<dbReference type="SUPFAM" id="SSF88697">
    <property type="entry name" value="PUA domain-like"/>
    <property type="match status" value="1"/>
</dbReference>
<feature type="region of interest" description="Disordered" evidence="1">
    <location>
        <begin position="195"/>
        <end position="228"/>
    </location>
</feature>
<evidence type="ECO:0000313" key="4">
    <source>
        <dbReference type="EMBL" id="MVO84082.1"/>
    </source>
</evidence>
<accession>A0A6L6WPD6</accession>